<protein>
    <submittedName>
        <fullName evidence="2">DUF5337 domain-containing protein</fullName>
    </submittedName>
</protein>
<organism evidence="2 3">
    <name type="scientific">Yoonia algicola</name>
    <dbReference type="NCBI Taxonomy" id="3137368"/>
    <lineage>
        <taxon>Bacteria</taxon>
        <taxon>Pseudomonadati</taxon>
        <taxon>Pseudomonadota</taxon>
        <taxon>Alphaproteobacteria</taxon>
        <taxon>Rhodobacterales</taxon>
        <taxon>Paracoccaceae</taxon>
        <taxon>Yoonia</taxon>
    </lineage>
</organism>
<reference evidence="2 3" key="1">
    <citation type="submission" date="2024-04" db="EMBL/GenBank/DDBJ databases">
        <title>Phylogenomic analyses of a clade within the roseobacter group suggest taxonomic reassignments of species of the genera Aestuariivita, Citreicella, Loktanella, Nautella, Pelagibaca, Ruegeria, Thalassobius, Thiobacimonas and Tropicibacter, and the proposal o.</title>
        <authorList>
            <person name="Jeon C.O."/>
        </authorList>
    </citation>
    <scope>NUCLEOTIDE SEQUENCE [LARGE SCALE GENOMIC DNA]</scope>
    <source>
        <strain evidence="2 3">G8-12</strain>
    </source>
</reference>
<sequence length="76" mass="8508">MAQHGNTNESRAGQRVALIVAATGVFWVLANLIGAEYNWPNRVRALFDLAALAGFGFALWQTYQLWRARQKDRGDS</sequence>
<dbReference type="RefSeq" id="WP_342071385.1">
    <property type="nucleotide sequence ID" value="NZ_CP151762.1"/>
</dbReference>
<dbReference type="InterPro" id="IPR020308">
    <property type="entry name" value="Uncharacterised_Ynq1"/>
</dbReference>
<keyword evidence="1" id="KW-1133">Transmembrane helix</keyword>
<gene>
    <name evidence="2" type="ORF">AABB28_07140</name>
</gene>
<dbReference type="KEGG" id="yag:AABB28_07140"/>
<dbReference type="Proteomes" id="UP001451782">
    <property type="component" value="Chromosome"/>
</dbReference>
<keyword evidence="1" id="KW-0472">Membrane</keyword>
<feature type="transmembrane region" description="Helical" evidence="1">
    <location>
        <begin position="45"/>
        <end position="63"/>
    </location>
</feature>
<feature type="transmembrane region" description="Helical" evidence="1">
    <location>
        <begin position="12"/>
        <end position="33"/>
    </location>
</feature>
<name>A0AAN0M536_9RHOB</name>
<evidence type="ECO:0000313" key="3">
    <source>
        <dbReference type="Proteomes" id="UP001451782"/>
    </source>
</evidence>
<keyword evidence="1" id="KW-0812">Transmembrane</keyword>
<proteinExistence type="predicted"/>
<dbReference type="AlphaFoldDB" id="A0AAN0M536"/>
<evidence type="ECO:0000313" key="2">
    <source>
        <dbReference type="EMBL" id="WZU65034.1"/>
    </source>
</evidence>
<dbReference type="Pfam" id="PF17272">
    <property type="entry name" value="DUF5337"/>
    <property type="match status" value="1"/>
</dbReference>
<keyword evidence="3" id="KW-1185">Reference proteome</keyword>
<evidence type="ECO:0000256" key="1">
    <source>
        <dbReference type="SAM" id="Phobius"/>
    </source>
</evidence>
<accession>A0AAN0M536</accession>
<dbReference type="EMBL" id="CP151762">
    <property type="protein sequence ID" value="WZU65034.1"/>
    <property type="molecule type" value="Genomic_DNA"/>
</dbReference>